<dbReference type="SUPFAM" id="SSF82199">
    <property type="entry name" value="SET domain"/>
    <property type="match status" value="1"/>
</dbReference>
<comment type="caution">
    <text evidence="12">The sequence shown here is derived from an EMBL/GenBank/DDBJ whole genome shotgun (WGS) entry which is preliminary data.</text>
</comment>
<feature type="compositionally biased region" description="Basic and acidic residues" evidence="8">
    <location>
        <begin position="53"/>
        <end position="67"/>
    </location>
</feature>
<evidence type="ECO:0000256" key="5">
    <source>
        <dbReference type="ARBA" id="ARBA00022679"/>
    </source>
</evidence>
<evidence type="ECO:0000256" key="7">
    <source>
        <dbReference type="ARBA" id="ARBA00023242"/>
    </source>
</evidence>
<evidence type="ECO:0000259" key="9">
    <source>
        <dbReference type="PROSITE" id="PS50280"/>
    </source>
</evidence>
<feature type="compositionally biased region" description="Low complexity" evidence="8">
    <location>
        <begin position="34"/>
        <end position="52"/>
    </location>
</feature>
<feature type="compositionally biased region" description="Basic and acidic residues" evidence="8">
    <location>
        <begin position="713"/>
        <end position="723"/>
    </location>
</feature>
<keyword evidence="6" id="KW-0949">S-adenosyl-L-methionine</keyword>
<feature type="compositionally biased region" description="Polar residues" evidence="8">
    <location>
        <begin position="192"/>
        <end position="204"/>
    </location>
</feature>
<evidence type="ECO:0000259" key="11">
    <source>
        <dbReference type="PROSITE" id="PS51215"/>
    </source>
</evidence>
<evidence type="ECO:0000256" key="4">
    <source>
        <dbReference type="ARBA" id="ARBA00022603"/>
    </source>
</evidence>
<dbReference type="Pfam" id="PF00856">
    <property type="entry name" value="SET"/>
    <property type="match status" value="1"/>
</dbReference>
<feature type="domain" description="SET" evidence="9">
    <location>
        <begin position="504"/>
        <end position="619"/>
    </location>
</feature>
<sequence length="980" mass="107882">MLSSVQPALQARPASPHSDSSTLSNITVADPIQPTDTSVAASSTPPTSLSDDMSVHEDAQKPSEQHAARRHSSRPRSAVATYNDKENAGTRIHTPAKYRKDKDSPLQSPQQPEHTGNPDAPQQSEHNDPPELPQSPKPADGPTQRRQSGRARNTVVTYNDKENAGTRIHTPTKYIDGTYIRKTLHDPIPGMPQSSSPPANNANRQAKKRRASGLRTELLADSEAGDATEAEAESASPRKPARQAAKPGKGSQSLTSQLGKRGRDAFETVKSKTVGSTKTGARKPESPKKRQKKALSEWMHDPTPDPAGPRRTDLRFGGVYSKPWLNYGKFYNTGQDDLVGALTVILGHKPKTNADGTPANKTLPLPMFSMAEKLDLFPKKKLPEHKRPFEPFQLPYDVFCPLPKEAKVKDWRELKKNEYKGEDAQEIKARARDQCKKQRQMEASTCNCVGRCERDGCFNASLFFECDDRSCNLGPNCGNRQFNNLQKRYKDDTRQGKYFKSFNVGVEVMETPDRGHGVRAMRPFHQDQIVVEYIGEIITQQESDRRVNEVYKDHKAFYLMNFYDKLIIDGYRGNVARFVNHSCDPNCRMEKWTVNGEQRMALFANRNIMTGEELTWHYNFESYGKEQPCYCGAWNCAGVIGRRNRFKLPKEPAAGNKRKSPDDVEERPKKKQKVNRLVEAASNAGKSLISKTKESLKGVVGTVAAAASAPSVETKKSRDERAARRSLAAAKESSNDSTPEPLANARATRASRQQQSASPKKAQTAATQLRAESSRRPSQRSASSKATETPERRPQSAPTRNSARSTRAISLHDNEGEDSESRASFRPGKISPGTVRKVSPGLARRVPKAKSPLSSTHKIASSRKTPVSKKSTASFMAQDAKETSRMQTANSKSTTPADRDIDTASTLSSELSTSITSTTAATTTPTGVATPVSNGKPSTLKQSRLSFLPGALGFQKGDFDVEKAAKKVVKKKSSKSPIEA</sequence>
<dbReference type="SMART" id="SM00508">
    <property type="entry name" value="PostSET"/>
    <property type="match status" value="1"/>
</dbReference>
<dbReference type="InterPro" id="IPR050777">
    <property type="entry name" value="SET2_Histone-Lys_MeTrsfase"/>
</dbReference>
<feature type="region of interest" description="Disordered" evidence="8">
    <location>
        <begin position="649"/>
        <end position="675"/>
    </location>
</feature>
<protein>
    <recommendedName>
        <fullName evidence="14">SET domain-containing protein</fullName>
    </recommendedName>
</protein>
<feature type="compositionally biased region" description="Polar residues" evidence="8">
    <location>
        <begin position="17"/>
        <end position="27"/>
    </location>
</feature>
<dbReference type="PROSITE" id="PS50280">
    <property type="entry name" value="SET"/>
    <property type="match status" value="1"/>
</dbReference>
<evidence type="ECO:0000256" key="3">
    <source>
        <dbReference type="ARBA" id="ARBA00022454"/>
    </source>
</evidence>
<dbReference type="InterPro" id="IPR006560">
    <property type="entry name" value="AWS_dom"/>
</dbReference>
<organism evidence="12 13">
    <name type="scientific">Macrophomina phaseolina (strain MS6)</name>
    <name type="common">Charcoal rot fungus</name>
    <dbReference type="NCBI Taxonomy" id="1126212"/>
    <lineage>
        <taxon>Eukaryota</taxon>
        <taxon>Fungi</taxon>
        <taxon>Dikarya</taxon>
        <taxon>Ascomycota</taxon>
        <taxon>Pezizomycotina</taxon>
        <taxon>Dothideomycetes</taxon>
        <taxon>Dothideomycetes incertae sedis</taxon>
        <taxon>Botryosphaeriales</taxon>
        <taxon>Botryosphaeriaceae</taxon>
        <taxon>Macrophomina</taxon>
    </lineage>
</organism>
<dbReference type="PROSITE" id="PS50868">
    <property type="entry name" value="POST_SET"/>
    <property type="match status" value="1"/>
</dbReference>
<dbReference type="eggNOG" id="KOG1083">
    <property type="taxonomic scope" value="Eukaryota"/>
</dbReference>
<reference evidence="12 13" key="1">
    <citation type="journal article" date="2012" name="BMC Genomics">
        <title>Tools to kill: Genome of one of the most destructive plant pathogenic fungi Macrophomina phaseolina.</title>
        <authorList>
            <person name="Islam M.S."/>
            <person name="Haque M.S."/>
            <person name="Islam M.M."/>
            <person name="Emdad E.M."/>
            <person name="Halim A."/>
            <person name="Hossen Q.M.M."/>
            <person name="Hossain M.Z."/>
            <person name="Ahmed B."/>
            <person name="Rahim S."/>
            <person name="Rahman M.S."/>
            <person name="Alam M.M."/>
            <person name="Hou S."/>
            <person name="Wan X."/>
            <person name="Saito J.A."/>
            <person name="Alam M."/>
        </authorList>
    </citation>
    <scope>NUCLEOTIDE SEQUENCE [LARGE SCALE GENOMIC DNA]</scope>
    <source>
        <strain evidence="12 13">MS6</strain>
    </source>
</reference>
<evidence type="ECO:0008006" key="14">
    <source>
        <dbReference type="Google" id="ProtNLM"/>
    </source>
</evidence>
<feature type="domain" description="AWS" evidence="11">
    <location>
        <begin position="441"/>
        <end position="486"/>
    </location>
</feature>
<keyword evidence="4" id="KW-0489">Methyltransferase</keyword>
<feature type="compositionally biased region" description="Low complexity" evidence="8">
    <location>
        <begin position="903"/>
        <end position="933"/>
    </location>
</feature>
<evidence type="ECO:0000256" key="1">
    <source>
        <dbReference type="ARBA" id="ARBA00004123"/>
    </source>
</evidence>
<dbReference type="InterPro" id="IPR046341">
    <property type="entry name" value="SET_dom_sf"/>
</dbReference>
<dbReference type="Gene3D" id="2.170.270.10">
    <property type="entry name" value="SET domain"/>
    <property type="match status" value="1"/>
</dbReference>
<dbReference type="InterPro" id="IPR001214">
    <property type="entry name" value="SET_dom"/>
</dbReference>
<evidence type="ECO:0000256" key="2">
    <source>
        <dbReference type="ARBA" id="ARBA00004286"/>
    </source>
</evidence>
<dbReference type="EMBL" id="AHHD01000467">
    <property type="protein sequence ID" value="EKG11637.1"/>
    <property type="molecule type" value="Genomic_DNA"/>
</dbReference>
<dbReference type="AlphaFoldDB" id="K2RFJ9"/>
<dbReference type="GO" id="GO:0005694">
    <property type="term" value="C:chromosome"/>
    <property type="evidence" value="ECO:0007669"/>
    <property type="project" value="UniProtKB-SubCell"/>
</dbReference>
<feature type="compositionally biased region" description="Basic and acidic residues" evidence="8">
    <location>
        <begin position="810"/>
        <end position="823"/>
    </location>
</feature>
<dbReference type="Proteomes" id="UP000007129">
    <property type="component" value="Unassembled WGS sequence"/>
</dbReference>
<feature type="compositionally biased region" description="Basic and acidic residues" evidence="8">
    <location>
        <begin position="261"/>
        <end position="270"/>
    </location>
</feature>
<keyword evidence="7" id="KW-0539">Nucleus</keyword>
<dbReference type="InParanoid" id="K2RFJ9"/>
<keyword evidence="3" id="KW-0158">Chromosome</keyword>
<feature type="compositionally biased region" description="Basic and acidic residues" evidence="8">
    <location>
        <begin position="282"/>
        <end position="313"/>
    </location>
</feature>
<gene>
    <name evidence="12" type="ORF">MPH_11130</name>
</gene>
<feature type="compositionally biased region" description="Polar residues" evidence="8">
    <location>
        <begin position="105"/>
        <end position="124"/>
    </location>
</feature>
<name>K2RFJ9_MACPH</name>
<accession>K2RFJ9</accession>
<dbReference type="GO" id="GO:0042054">
    <property type="term" value="F:histone methyltransferase activity"/>
    <property type="evidence" value="ECO:0007669"/>
    <property type="project" value="InterPro"/>
</dbReference>
<feature type="region of interest" description="Disordered" evidence="8">
    <location>
        <begin position="704"/>
        <end position="941"/>
    </location>
</feature>
<dbReference type="OrthoDB" id="422362at2759"/>
<dbReference type="GO" id="GO:0032259">
    <property type="term" value="P:methylation"/>
    <property type="evidence" value="ECO:0007669"/>
    <property type="project" value="UniProtKB-KW"/>
</dbReference>
<evidence type="ECO:0000313" key="12">
    <source>
        <dbReference type="EMBL" id="EKG11637.1"/>
    </source>
</evidence>
<dbReference type="VEuPathDB" id="FungiDB:MPH_11130"/>
<comment type="subcellular location">
    <subcellularLocation>
        <location evidence="2">Chromosome</location>
    </subcellularLocation>
    <subcellularLocation>
        <location evidence="1">Nucleus</location>
    </subcellularLocation>
</comment>
<dbReference type="InterPro" id="IPR003616">
    <property type="entry name" value="Post-SET_dom"/>
</dbReference>
<proteinExistence type="predicted"/>
<dbReference type="STRING" id="1126212.K2RFJ9"/>
<keyword evidence="5" id="KW-0808">Transferase</keyword>
<feature type="compositionally biased region" description="Polar residues" evidence="8">
    <location>
        <begin position="796"/>
        <end position="808"/>
    </location>
</feature>
<dbReference type="PANTHER" id="PTHR22884">
    <property type="entry name" value="SET DOMAIN PROTEINS"/>
    <property type="match status" value="1"/>
</dbReference>
<evidence type="ECO:0000313" key="13">
    <source>
        <dbReference type="Proteomes" id="UP000007129"/>
    </source>
</evidence>
<feature type="compositionally biased region" description="Polar residues" evidence="8">
    <location>
        <begin position="885"/>
        <end position="896"/>
    </location>
</feature>
<evidence type="ECO:0000256" key="8">
    <source>
        <dbReference type="SAM" id="MobiDB-lite"/>
    </source>
</evidence>
<feature type="domain" description="Post-SET" evidence="10">
    <location>
        <begin position="625"/>
        <end position="641"/>
    </location>
</feature>
<feature type="compositionally biased region" description="Polar residues" evidence="8">
    <location>
        <begin position="852"/>
        <end position="875"/>
    </location>
</feature>
<evidence type="ECO:0000259" key="10">
    <source>
        <dbReference type="PROSITE" id="PS50868"/>
    </source>
</evidence>
<dbReference type="PROSITE" id="PS51215">
    <property type="entry name" value="AWS"/>
    <property type="match status" value="1"/>
</dbReference>
<dbReference type="GO" id="GO:0005634">
    <property type="term" value="C:nucleus"/>
    <property type="evidence" value="ECO:0007669"/>
    <property type="project" value="UniProtKB-SubCell"/>
</dbReference>
<feature type="compositionally biased region" description="Basic and acidic residues" evidence="8">
    <location>
        <begin position="659"/>
        <end position="668"/>
    </location>
</feature>
<feature type="region of interest" description="Disordered" evidence="8">
    <location>
        <begin position="1"/>
        <end position="313"/>
    </location>
</feature>
<dbReference type="HOGENOM" id="CLU_012588_0_0_1"/>
<dbReference type="SMART" id="SM00317">
    <property type="entry name" value="SET"/>
    <property type="match status" value="1"/>
</dbReference>
<feature type="compositionally biased region" description="Polar residues" evidence="8">
    <location>
        <begin position="144"/>
        <end position="157"/>
    </location>
</feature>
<feature type="compositionally biased region" description="Acidic residues" evidence="8">
    <location>
        <begin position="223"/>
        <end position="232"/>
    </location>
</feature>
<evidence type="ECO:0000256" key="6">
    <source>
        <dbReference type="ARBA" id="ARBA00022691"/>
    </source>
</evidence>